<organism evidence="1 2">
    <name type="scientific">Deinococcus knuensis</name>
    <dbReference type="NCBI Taxonomy" id="1837380"/>
    <lineage>
        <taxon>Bacteria</taxon>
        <taxon>Thermotogati</taxon>
        <taxon>Deinococcota</taxon>
        <taxon>Deinococci</taxon>
        <taxon>Deinococcales</taxon>
        <taxon>Deinococcaceae</taxon>
        <taxon>Deinococcus</taxon>
    </lineage>
</organism>
<accession>A0ABQ2SHF1</accession>
<keyword evidence="2" id="KW-1185">Reference proteome</keyword>
<name>A0ABQ2SHF1_9DEIO</name>
<evidence type="ECO:0000313" key="1">
    <source>
        <dbReference type="EMBL" id="GGS28685.1"/>
    </source>
</evidence>
<dbReference type="EMBL" id="BMQO01000008">
    <property type="protein sequence ID" value="GGS28685.1"/>
    <property type="molecule type" value="Genomic_DNA"/>
</dbReference>
<evidence type="ECO:0008006" key="3">
    <source>
        <dbReference type="Google" id="ProtNLM"/>
    </source>
</evidence>
<sequence length="107" mass="11260">MMTLPVSALLRRASSPAGPGSGWPGVGLAGAVGFQVVGETNGSPYHPDRTGKSFVRWTWAGCGARHSFPVAEENWHAAKRPTPWPVHPQLAAWRRAGVVGAAAYMAA</sequence>
<proteinExistence type="predicted"/>
<comment type="caution">
    <text evidence="1">The sequence shown here is derived from an EMBL/GenBank/DDBJ whole genome shotgun (WGS) entry which is preliminary data.</text>
</comment>
<protein>
    <recommendedName>
        <fullName evidence="3">Transposase</fullName>
    </recommendedName>
</protein>
<reference evidence="2" key="1">
    <citation type="journal article" date="2019" name="Int. J. Syst. Evol. Microbiol.">
        <title>The Global Catalogue of Microorganisms (GCM) 10K type strain sequencing project: providing services to taxonomists for standard genome sequencing and annotation.</title>
        <authorList>
            <consortium name="The Broad Institute Genomics Platform"/>
            <consortium name="The Broad Institute Genome Sequencing Center for Infectious Disease"/>
            <person name="Wu L."/>
            <person name="Ma J."/>
        </authorList>
    </citation>
    <scope>NUCLEOTIDE SEQUENCE [LARGE SCALE GENOMIC DNA]</scope>
    <source>
        <strain evidence="2">JCM 31406</strain>
    </source>
</reference>
<gene>
    <name evidence="1" type="ORF">GCM10008961_20440</name>
</gene>
<dbReference type="Proteomes" id="UP000620633">
    <property type="component" value="Unassembled WGS sequence"/>
</dbReference>
<evidence type="ECO:0000313" key="2">
    <source>
        <dbReference type="Proteomes" id="UP000620633"/>
    </source>
</evidence>